<feature type="transmembrane region" description="Helical" evidence="2">
    <location>
        <begin position="210"/>
        <end position="229"/>
    </location>
</feature>
<evidence type="ECO:0000259" key="3">
    <source>
        <dbReference type="Pfam" id="PF24802"/>
    </source>
</evidence>
<feature type="transmembrane region" description="Helical" evidence="2">
    <location>
        <begin position="23"/>
        <end position="42"/>
    </location>
</feature>
<name>A0A0C4DNF6_MAGP6</name>
<feature type="transmembrane region" description="Helical" evidence="2">
    <location>
        <begin position="164"/>
        <end position="182"/>
    </location>
</feature>
<feature type="transmembrane region" description="Helical" evidence="2">
    <location>
        <begin position="54"/>
        <end position="79"/>
    </location>
</feature>
<dbReference type="AlphaFoldDB" id="A0A0C4DNF6"/>
<accession>A0A0C4DNF6</accession>
<feature type="compositionally biased region" description="Polar residues" evidence="1">
    <location>
        <begin position="467"/>
        <end position="478"/>
    </location>
</feature>
<protein>
    <recommendedName>
        <fullName evidence="3">DUF7703 domain-containing protein</fullName>
    </recommendedName>
</protein>
<dbReference type="EMBL" id="ADBL01000316">
    <property type="status" value="NOT_ANNOTATED_CDS"/>
    <property type="molecule type" value="Genomic_DNA"/>
</dbReference>
<keyword evidence="2" id="KW-0812">Transmembrane</keyword>
<reference evidence="6" key="1">
    <citation type="submission" date="2010-05" db="EMBL/GenBank/DDBJ databases">
        <title>The genome sequence of Magnaporthe poae strain ATCC 64411.</title>
        <authorList>
            <person name="Ma L.-J."/>
            <person name="Dead R."/>
            <person name="Young S."/>
            <person name="Zeng Q."/>
            <person name="Koehrsen M."/>
            <person name="Alvarado L."/>
            <person name="Berlin A."/>
            <person name="Chapman S.B."/>
            <person name="Chen Z."/>
            <person name="Freedman E."/>
            <person name="Gellesch M."/>
            <person name="Goldberg J."/>
            <person name="Griggs A."/>
            <person name="Gujja S."/>
            <person name="Heilman E.R."/>
            <person name="Heiman D."/>
            <person name="Hepburn T."/>
            <person name="Howarth C."/>
            <person name="Jen D."/>
            <person name="Larson L."/>
            <person name="Mehta T."/>
            <person name="Neiman D."/>
            <person name="Pearson M."/>
            <person name="Roberts A."/>
            <person name="Saif S."/>
            <person name="Shea T."/>
            <person name="Shenoy N."/>
            <person name="Sisk P."/>
            <person name="Stolte C."/>
            <person name="Sykes S."/>
            <person name="Walk T."/>
            <person name="White J."/>
            <person name="Yandava C."/>
            <person name="Haas B."/>
            <person name="Nusbaum C."/>
            <person name="Birren B."/>
        </authorList>
    </citation>
    <scope>NUCLEOTIDE SEQUENCE [LARGE SCALE GENOMIC DNA]</scope>
    <source>
        <strain evidence="6">ATCC 64411 / 73-15</strain>
    </source>
</reference>
<reference evidence="4" key="2">
    <citation type="submission" date="2010-05" db="EMBL/GenBank/DDBJ databases">
        <title>The Genome Sequence of Magnaporthe poae strain ATCC 64411.</title>
        <authorList>
            <consortium name="The Broad Institute Genome Sequencing Platform"/>
            <consortium name="Broad Institute Genome Sequencing Center for Infectious Disease"/>
            <person name="Ma L.-J."/>
            <person name="Dead R."/>
            <person name="Young S."/>
            <person name="Zeng Q."/>
            <person name="Koehrsen M."/>
            <person name="Alvarado L."/>
            <person name="Berlin A."/>
            <person name="Chapman S.B."/>
            <person name="Chen Z."/>
            <person name="Freedman E."/>
            <person name="Gellesch M."/>
            <person name="Goldberg J."/>
            <person name="Griggs A."/>
            <person name="Gujja S."/>
            <person name="Heilman E.R."/>
            <person name="Heiman D."/>
            <person name="Hepburn T."/>
            <person name="Howarth C."/>
            <person name="Jen D."/>
            <person name="Larson L."/>
            <person name="Mehta T."/>
            <person name="Neiman D."/>
            <person name="Pearson M."/>
            <person name="Roberts A."/>
            <person name="Saif S."/>
            <person name="Shea T."/>
            <person name="Shenoy N."/>
            <person name="Sisk P."/>
            <person name="Stolte C."/>
            <person name="Sykes S."/>
            <person name="Walk T."/>
            <person name="White J."/>
            <person name="Yandava C."/>
            <person name="Haas B."/>
            <person name="Nusbaum C."/>
            <person name="Birren B."/>
        </authorList>
    </citation>
    <scope>NUCLEOTIDE SEQUENCE</scope>
    <source>
        <strain evidence="4">ATCC 64411</strain>
    </source>
</reference>
<dbReference type="PANTHER" id="PTHR37013:SF3">
    <property type="entry name" value="INTEGRAL MEMBRANE PROTEIN (AFU_ORTHOLOGUE AFUA_1G05950)"/>
    <property type="match status" value="1"/>
</dbReference>
<evidence type="ECO:0000313" key="5">
    <source>
        <dbReference type="EnsemblFungi" id="MAPG_01337T0"/>
    </source>
</evidence>
<evidence type="ECO:0000256" key="1">
    <source>
        <dbReference type="SAM" id="MobiDB-lite"/>
    </source>
</evidence>
<reference evidence="5" key="4">
    <citation type="journal article" date="2015" name="G3 (Bethesda)">
        <title>Genome sequences of three phytopathogenic species of the Magnaporthaceae family of fungi.</title>
        <authorList>
            <person name="Okagaki L.H."/>
            <person name="Nunes C.C."/>
            <person name="Sailsbery J."/>
            <person name="Clay B."/>
            <person name="Brown D."/>
            <person name="John T."/>
            <person name="Oh Y."/>
            <person name="Young N."/>
            <person name="Fitzgerald M."/>
            <person name="Haas B.J."/>
            <person name="Zeng Q."/>
            <person name="Young S."/>
            <person name="Adiconis X."/>
            <person name="Fan L."/>
            <person name="Levin J.Z."/>
            <person name="Mitchell T.K."/>
            <person name="Okubara P.A."/>
            <person name="Farman M.L."/>
            <person name="Kohn L.M."/>
            <person name="Birren B."/>
            <person name="Ma L.-J."/>
            <person name="Dean R.A."/>
        </authorList>
    </citation>
    <scope>NUCLEOTIDE SEQUENCE</scope>
    <source>
        <strain evidence="5">ATCC 64411 / 73-15</strain>
    </source>
</reference>
<feature type="domain" description="DUF7703" evidence="3">
    <location>
        <begin position="25"/>
        <end position="263"/>
    </location>
</feature>
<reference evidence="4" key="3">
    <citation type="submission" date="2011-03" db="EMBL/GenBank/DDBJ databases">
        <title>Annotation of Magnaporthe poae ATCC 64411.</title>
        <authorList>
            <person name="Ma L.-J."/>
            <person name="Dead R."/>
            <person name="Young S.K."/>
            <person name="Zeng Q."/>
            <person name="Gargeya S."/>
            <person name="Fitzgerald M."/>
            <person name="Haas B."/>
            <person name="Abouelleil A."/>
            <person name="Alvarado L."/>
            <person name="Arachchi H.M."/>
            <person name="Berlin A."/>
            <person name="Brown A."/>
            <person name="Chapman S.B."/>
            <person name="Chen Z."/>
            <person name="Dunbar C."/>
            <person name="Freedman E."/>
            <person name="Gearin G."/>
            <person name="Gellesch M."/>
            <person name="Goldberg J."/>
            <person name="Griggs A."/>
            <person name="Gujja S."/>
            <person name="Heiman D."/>
            <person name="Howarth C."/>
            <person name="Larson L."/>
            <person name="Lui A."/>
            <person name="MacDonald P.J.P."/>
            <person name="Mehta T."/>
            <person name="Montmayeur A."/>
            <person name="Murphy C."/>
            <person name="Neiman D."/>
            <person name="Pearson M."/>
            <person name="Priest M."/>
            <person name="Roberts A."/>
            <person name="Saif S."/>
            <person name="Shea T."/>
            <person name="Shenoy N."/>
            <person name="Sisk P."/>
            <person name="Stolte C."/>
            <person name="Sykes S."/>
            <person name="Yandava C."/>
            <person name="Wortman J."/>
            <person name="Nusbaum C."/>
            <person name="Birren B."/>
        </authorList>
    </citation>
    <scope>NUCLEOTIDE SEQUENCE</scope>
    <source>
        <strain evidence="4">ATCC 64411</strain>
    </source>
</reference>
<evidence type="ECO:0000313" key="6">
    <source>
        <dbReference type="Proteomes" id="UP000011715"/>
    </source>
</evidence>
<keyword evidence="2" id="KW-1133">Transmembrane helix</keyword>
<dbReference type="STRING" id="644358.A0A0C4DNF6"/>
<feature type="region of interest" description="Disordered" evidence="1">
    <location>
        <begin position="289"/>
        <end position="313"/>
    </location>
</feature>
<dbReference type="eggNOG" id="ENOG502SMNP">
    <property type="taxonomic scope" value="Eukaryota"/>
</dbReference>
<feature type="transmembrane region" description="Helical" evidence="2">
    <location>
        <begin position="85"/>
        <end position="111"/>
    </location>
</feature>
<reference evidence="5" key="5">
    <citation type="submission" date="2015-06" db="UniProtKB">
        <authorList>
            <consortium name="EnsemblFungi"/>
        </authorList>
    </citation>
    <scope>IDENTIFICATION</scope>
    <source>
        <strain evidence="5">ATCC 64411</strain>
    </source>
</reference>
<sequence>MSTSWLSKDNGITALNPPKGTDVSLVVIFLTLALYNVAELAFIIPSTFKRWSGFYFWCFVMATWSIVPYSVGFILKGLAIVPQAIYFWVTCGYIGWVGMVLFQSLVLWSRLHLIVDCPRRLRAILYMIIFNTIICDVPVAVLAFGSNSPHPEPYAPIYAIWESIHVTVFALQEVIISVVYVWETSKLLRIERDSGATFDLPARRKVLTHLIYVSIIVVILDLPTLAMQYTEMYSLQTAYKGFVYSVKLKLEFSILNKLIDISRGRPVSRPTSLPVYSGNRPVVGVATATVTSSSGPTTPKPQGEPSIRRPSTIHSSRCPGLLRWMSRQYGRDAELDTCQTGRSNVLPVEVEGGAKEAVRVIQVAVETQITIESQDAREVTTVSEKEKMDAGVEEKLIGGIVSKAKGKTRYSSDDKNWPGPAYSGGMPPNPSSSPHPSESLALPEMLVEEVATTAPRHGVAQPGAGTGSATPRRNPATT</sequence>
<evidence type="ECO:0000313" key="4">
    <source>
        <dbReference type="EMBL" id="KLU82263.1"/>
    </source>
</evidence>
<organism evidence="5 6">
    <name type="scientific">Magnaporthiopsis poae (strain ATCC 64411 / 73-15)</name>
    <name type="common">Kentucky bluegrass fungus</name>
    <name type="synonym">Magnaporthe poae</name>
    <dbReference type="NCBI Taxonomy" id="644358"/>
    <lineage>
        <taxon>Eukaryota</taxon>
        <taxon>Fungi</taxon>
        <taxon>Dikarya</taxon>
        <taxon>Ascomycota</taxon>
        <taxon>Pezizomycotina</taxon>
        <taxon>Sordariomycetes</taxon>
        <taxon>Sordariomycetidae</taxon>
        <taxon>Magnaporthales</taxon>
        <taxon>Magnaporthaceae</taxon>
        <taxon>Magnaporthiopsis</taxon>
    </lineage>
</organism>
<keyword evidence="2" id="KW-0472">Membrane</keyword>
<dbReference type="EnsemblFungi" id="MAPG_01337T0">
    <property type="protein sequence ID" value="MAPG_01337T0"/>
    <property type="gene ID" value="MAPG_01337"/>
</dbReference>
<dbReference type="PANTHER" id="PTHR37013">
    <property type="entry name" value="INTEGRAL MEMBRANE PROTEIN (AFU_ORTHOLOGUE AFUA_1G05950)-RELATED"/>
    <property type="match status" value="1"/>
</dbReference>
<dbReference type="OrthoDB" id="405906at2759"/>
<dbReference type="VEuPathDB" id="FungiDB:MAPG_01337"/>
<dbReference type="InterPro" id="IPR056120">
    <property type="entry name" value="DUF7703"/>
</dbReference>
<keyword evidence="6" id="KW-1185">Reference proteome</keyword>
<proteinExistence type="predicted"/>
<dbReference type="EMBL" id="GL876966">
    <property type="protein sequence ID" value="KLU82263.1"/>
    <property type="molecule type" value="Genomic_DNA"/>
</dbReference>
<feature type="region of interest" description="Disordered" evidence="1">
    <location>
        <begin position="404"/>
        <end position="478"/>
    </location>
</feature>
<dbReference type="Proteomes" id="UP000011715">
    <property type="component" value="Unassembled WGS sequence"/>
</dbReference>
<feature type="transmembrane region" description="Helical" evidence="2">
    <location>
        <begin position="123"/>
        <end position="144"/>
    </location>
</feature>
<dbReference type="Pfam" id="PF24802">
    <property type="entry name" value="DUF7703"/>
    <property type="match status" value="1"/>
</dbReference>
<evidence type="ECO:0000256" key="2">
    <source>
        <dbReference type="SAM" id="Phobius"/>
    </source>
</evidence>
<gene>
    <name evidence="4" type="ORF">MAPG_01337</name>
</gene>